<feature type="transmembrane region" description="Helical" evidence="1">
    <location>
        <begin position="50"/>
        <end position="68"/>
    </location>
</feature>
<dbReference type="Pfam" id="PF06197">
    <property type="entry name" value="DUF998"/>
    <property type="match status" value="1"/>
</dbReference>
<evidence type="ECO:0000256" key="1">
    <source>
        <dbReference type="SAM" id="Phobius"/>
    </source>
</evidence>
<comment type="caution">
    <text evidence="2">The sequence shown here is derived from an EMBL/GenBank/DDBJ whole genome shotgun (WGS) entry which is preliminary data.</text>
</comment>
<dbReference type="OrthoDB" id="5191116at2"/>
<feature type="transmembrane region" description="Helical" evidence="1">
    <location>
        <begin position="139"/>
        <end position="159"/>
    </location>
</feature>
<evidence type="ECO:0008006" key="4">
    <source>
        <dbReference type="Google" id="ProtNLM"/>
    </source>
</evidence>
<feature type="transmembrane region" description="Helical" evidence="1">
    <location>
        <begin position="80"/>
        <end position="99"/>
    </location>
</feature>
<feature type="transmembrane region" description="Helical" evidence="1">
    <location>
        <begin position="174"/>
        <end position="191"/>
    </location>
</feature>
<evidence type="ECO:0000313" key="2">
    <source>
        <dbReference type="EMBL" id="OAN40662.1"/>
    </source>
</evidence>
<reference evidence="2 3" key="1">
    <citation type="submission" date="2016-04" db="EMBL/GenBank/DDBJ databases">
        <title>Draft Genome Sequences of Staphylococcus capitis Strain H36, S. capitis Strain H65, S. cohnii Strain H62, S. hominis Strain H69, Mycobacterium iranicum Strain H39, Plantibacter sp. Strain H53, Pseudomonas oryzihabitans Strain H72, and Microbacterium sp. Strain H83, isolated from residential settings.</title>
        <authorList>
            <person name="Lymperopoulou D."/>
            <person name="Adams R.I."/>
            <person name="Lindow S."/>
            <person name="Coil D.A."/>
            <person name="Jospin G."/>
            <person name="Eisen J.A."/>
        </authorList>
    </citation>
    <scope>NUCLEOTIDE SEQUENCE [LARGE SCALE GENOMIC DNA]</scope>
    <source>
        <strain evidence="2 3">H39</strain>
    </source>
</reference>
<keyword evidence="1" id="KW-0812">Transmembrane</keyword>
<feature type="transmembrane region" description="Helical" evidence="1">
    <location>
        <begin position="105"/>
        <end position="127"/>
    </location>
</feature>
<protein>
    <recommendedName>
        <fullName evidence="4">DUF998 domain-containing protein</fullName>
    </recommendedName>
</protein>
<organism evidence="2 3">
    <name type="scientific">Mycolicibacterium iranicum</name>
    <name type="common">Mycobacterium iranicum</name>
    <dbReference type="NCBI Taxonomy" id="912594"/>
    <lineage>
        <taxon>Bacteria</taxon>
        <taxon>Bacillati</taxon>
        <taxon>Actinomycetota</taxon>
        <taxon>Actinomycetes</taxon>
        <taxon>Mycobacteriales</taxon>
        <taxon>Mycobacteriaceae</taxon>
        <taxon>Mycolicibacterium</taxon>
    </lineage>
</organism>
<dbReference type="RefSeq" id="WP_064280515.1">
    <property type="nucleotide sequence ID" value="NZ_LWCS01000012.1"/>
</dbReference>
<dbReference type="STRING" id="912594.AWC12_01605"/>
<keyword evidence="1" id="KW-0472">Membrane</keyword>
<accession>A0A178M052</accession>
<sequence length="199" mass="20149">MDRARTAGVLWLLSSAVYLACEGIAAASVDGYSYLTHFISDLGVVPLMNIGAFIVHGMLFAAGALVIARGRVRGNRIAQLFVGAAIANAVGNVVVGTFPSGTAQAHWHVVGAGLAIVGGNVAVIAGGVGSHVLGAPREFSWAGIALGSLGIASLLVLIADGSRVLPPGLVERASVYPIIAWELLAGAALLIRGTDTSRS</sequence>
<dbReference type="InterPro" id="IPR009339">
    <property type="entry name" value="DUF998"/>
</dbReference>
<proteinExistence type="predicted"/>
<dbReference type="Proteomes" id="UP000078396">
    <property type="component" value="Unassembled WGS sequence"/>
</dbReference>
<dbReference type="EMBL" id="LWCS01000012">
    <property type="protein sequence ID" value="OAN40662.1"/>
    <property type="molecule type" value="Genomic_DNA"/>
</dbReference>
<evidence type="ECO:0000313" key="3">
    <source>
        <dbReference type="Proteomes" id="UP000078396"/>
    </source>
</evidence>
<dbReference type="AlphaFoldDB" id="A0A178M052"/>
<keyword evidence="1" id="KW-1133">Transmembrane helix</keyword>
<name>A0A178M052_MYCIR</name>
<gene>
    <name evidence="2" type="ORF">A4X20_13870</name>
</gene>